<protein>
    <submittedName>
        <fullName evidence="1">Uncharacterized protein</fullName>
    </submittedName>
</protein>
<evidence type="ECO:0000313" key="1">
    <source>
        <dbReference type="EMBL" id="KAF3566237.1"/>
    </source>
</evidence>
<accession>A0ABQ7D3T4</accession>
<dbReference type="Proteomes" id="UP000266723">
    <property type="component" value="Unassembled WGS sequence"/>
</dbReference>
<comment type="caution">
    <text evidence="1">The sequence shown here is derived from an EMBL/GenBank/DDBJ whole genome shotgun (WGS) entry which is preliminary data.</text>
</comment>
<dbReference type="EMBL" id="QGKV02000759">
    <property type="protein sequence ID" value="KAF3566237.1"/>
    <property type="molecule type" value="Genomic_DNA"/>
</dbReference>
<gene>
    <name evidence="1" type="ORF">DY000_02016839</name>
</gene>
<evidence type="ECO:0000313" key="2">
    <source>
        <dbReference type="Proteomes" id="UP000266723"/>
    </source>
</evidence>
<keyword evidence="2" id="KW-1185">Reference proteome</keyword>
<organism evidence="1 2">
    <name type="scientific">Brassica cretica</name>
    <name type="common">Mustard</name>
    <dbReference type="NCBI Taxonomy" id="69181"/>
    <lineage>
        <taxon>Eukaryota</taxon>
        <taxon>Viridiplantae</taxon>
        <taxon>Streptophyta</taxon>
        <taxon>Embryophyta</taxon>
        <taxon>Tracheophyta</taxon>
        <taxon>Spermatophyta</taxon>
        <taxon>Magnoliopsida</taxon>
        <taxon>eudicotyledons</taxon>
        <taxon>Gunneridae</taxon>
        <taxon>Pentapetalae</taxon>
        <taxon>rosids</taxon>
        <taxon>malvids</taxon>
        <taxon>Brassicales</taxon>
        <taxon>Brassicaceae</taxon>
        <taxon>Brassiceae</taxon>
        <taxon>Brassica</taxon>
    </lineage>
</organism>
<sequence length="83" mass="9209">MKSTVNVHHLNAFNIFSKRVRCTLITGFDITRSHLSNNGESKQQSLDGLKLAVDDAATIIPSDLGCKKITMHLDGGKFQETHR</sequence>
<reference evidence="1 2" key="1">
    <citation type="journal article" date="2020" name="BMC Genomics">
        <title>Intraspecific diversification of the crop wild relative Brassica cretica Lam. using demographic model selection.</title>
        <authorList>
            <person name="Kioukis A."/>
            <person name="Michalopoulou V.A."/>
            <person name="Briers L."/>
            <person name="Pirintsos S."/>
            <person name="Studholme D.J."/>
            <person name="Pavlidis P."/>
            <person name="Sarris P.F."/>
        </authorList>
    </citation>
    <scope>NUCLEOTIDE SEQUENCE [LARGE SCALE GENOMIC DNA]</scope>
    <source>
        <strain evidence="2">cv. PFS-1207/04</strain>
    </source>
</reference>
<name>A0ABQ7D3T4_BRACR</name>
<proteinExistence type="predicted"/>